<evidence type="ECO:0000256" key="4">
    <source>
        <dbReference type="ARBA" id="ARBA00022989"/>
    </source>
</evidence>
<dbReference type="Pfam" id="PF02687">
    <property type="entry name" value="FtsX"/>
    <property type="match status" value="2"/>
</dbReference>
<evidence type="ECO:0000256" key="3">
    <source>
        <dbReference type="ARBA" id="ARBA00022692"/>
    </source>
</evidence>
<dbReference type="Proteomes" id="UP000660611">
    <property type="component" value="Unassembled WGS sequence"/>
</dbReference>
<feature type="transmembrane region" description="Helical" evidence="7">
    <location>
        <begin position="667"/>
        <end position="691"/>
    </location>
</feature>
<feature type="transmembrane region" description="Helical" evidence="7">
    <location>
        <begin position="703"/>
        <end position="729"/>
    </location>
</feature>
<accession>A0A919PWT4</accession>
<dbReference type="GO" id="GO:0005886">
    <property type="term" value="C:plasma membrane"/>
    <property type="evidence" value="ECO:0007669"/>
    <property type="project" value="UniProtKB-SubCell"/>
</dbReference>
<feature type="transmembrane region" description="Helical" evidence="7">
    <location>
        <begin position="815"/>
        <end position="836"/>
    </location>
</feature>
<comment type="similarity">
    <text evidence="6">Belongs to the ABC-4 integral membrane protein family.</text>
</comment>
<organism evidence="9 10">
    <name type="scientific">Dactylosporangium siamense</name>
    <dbReference type="NCBI Taxonomy" id="685454"/>
    <lineage>
        <taxon>Bacteria</taxon>
        <taxon>Bacillati</taxon>
        <taxon>Actinomycetota</taxon>
        <taxon>Actinomycetes</taxon>
        <taxon>Micromonosporales</taxon>
        <taxon>Micromonosporaceae</taxon>
        <taxon>Dactylosporangium</taxon>
    </lineage>
</organism>
<dbReference type="PANTHER" id="PTHR30572">
    <property type="entry name" value="MEMBRANE COMPONENT OF TRANSPORTER-RELATED"/>
    <property type="match status" value="1"/>
</dbReference>
<protein>
    <recommendedName>
        <fullName evidence="8">ABC3 transporter permease C-terminal domain-containing protein</fullName>
    </recommendedName>
</protein>
<evidence type="ECO:0000313" key="9">
    <source>
        <dbReference type="EMBL" id="GIG50063.1"/>
    </source>
</evidence>
<evidence type="ECO:0000256" key="1">
    <source>
        <dbReference type="ARBA" id="ARBA00004651"/>
    </source>
</evidence>
<dbReference type="InterPro" id="IPR050250">
    <property type="entry name" value="Macrolide_Exporter_MacB"/>
</dbReference>
<dbReference type="InterPro" id="IPR003838">
    <property type="entry name" value="ABC3_permease_C"/>
</dbReference>
<reference evidence="9" key="1">
    <citation type="submission" date="2021-01" db="EMBL/GenBank/DDBJ databases">
        <title>Whole genome shotgun sequence of Dactylosporangium siamense NBRC 106093.</title>
        <authorList>
            <person name="Komaki H."/>
            <person name="Tamura T."/>
        </authorList>
    </citation>
    <scope>NUCLEOTIDE SEQUENCE</scope>
    <source>
        <strain evidence="9">NBRC 106093</strain>
    </source>
</reference>
<feature type="transmembrane region" description="Helical" evidence="7">
    <location>
        <begin position="898"/>
        <end position="920"/>
    </location>
</feature>
<keyword evidence="10" id="KW-1185">Reference proteome</keyword>
<comment type="caution">
    <text evidence="9">The sequence shown here is derived from an EMBL/GenBank/DDBJ whole genome shotgun (WGS) entry which is preliminary data.</text>
</comment>
<dbReference type="AlphaFoldDB" id="A0A919PWT4"/>
<dbReference type="PANTHER" id="PTHR30572:SF4">
    <property type="entry name" value="ABC TRANSPORTER PERMEASE YTRF"/>
    <property type="match status" value="1"/>
</dbReference>
<dbReference type="GO" id="GO:0022857">
    <property type="term" value="F:transmembrane transporter activity"/>
    <property type="evidence" value="ECO:0007669"/>
    <property type="project" value="TreeGrafter"/>
</dbReference>
<keyword evidence="5 7" id="KW-0472">Membrane</keyword>
<evidence type="ECO:0000256" key="5">
    <source>
        <dbReference type="ARBA" id="ARBA00023136"/>
    </source>
</evidence>
<sequence length="933" mass="96772">MREGVDVIRFVWAHLRGRAGRAVALLVGVLTATTGFTVLTGATATARLEVTGTVDANVRAAYDILVRPKGSRLPLEDDRALLRPNAVSGIYGGLTMDDWAKVRAVPGIDVAAPIAMAGSVNAGVAAPVDITDLVDPALDRQVIRVDRTLLADRGLSRAPATPIWVYVTKHEVSWPKLGGGADLEFTGGQKIPSQQFCDGNIGILEDGRQVCPFPEQGQITDATGQVVFLARLRPDGRFETGAWNGPPTGDRLVISVTWREPMLIAAVDPESEDRLVGLRGATQGTFLSDAPPRTTGTEGGMPSRKVVPVLATSRRYADTTASIGLSRARLDTPLPAGAPDGVLAAMAAAPATHLRDALLDTEAAYRHTTAVQLARSGEGYGFAYSHEWLLQVGGVTYLQAPDGSLAAVPVPYDAQAYVLPHSFGFPTPWQIDDTSFRTVRNVSVRADGDPTATEFGVVGTFDPSRLTTFNPLSRVPMETYEPPLVVGADQRTRDLLGDRTLAPNGNPAGYLSSPPMLLTSIADLPDLLSDTQGTNKDAPLSAIRVRVAGVHGFSDTSRERVRLVAEEISARTGLDVDITYGSSPAPQTVTLVAGKYQRPELRVTEHWVKKGVAASIITAIDRKSAVLFGLVLVVCALFLANAVAAGVRDRRTELATLSALGWPAHRIFAAVLGEVATIGTVAGLGALALAGPLGALLDVHTTWTQALLAVPTAVVLSLIAGLIPALGAARARPAAGLRPAVARPRRAGRPRGPLTMGLLNLVRVPGRTALGAGALAIGIAAATVLGAITYTFHGAIVGTLLGDAVSLRVRAVDTIAVVATILLGALAVADVLYLNIRDRAAELATLRATGWTPASLAKLVAAEGLGIGLLGGAVGAGLGVAGAAWLVGDLTGGLLTTAGSAVAAGAVLATCAALVPAALLQRLPTAQLLAEET</sequence>
<feature type="domain" description="ABC3 transporter permease C-terminal" evidence="8">
    <location>
        <begin position="815"/>
        <end position="915"/>
    </location>
</feature>
<evidence type="ECO:0000256" key="2">
    <source>
        <dbReference type="ARBA" id="ARBA00022475"/>
    </source>
</evidence>
<evidence type="ECO:0000313" key="10">
    <source>
        <dbReference type="Proteomes" id="UP000660611"/>
    </source>
</evidence>
<dbReference type="EMBL" id="BONQ01000127">
    <property type="protein sequence ID" value="GIG50063.1"/>
    <property type="molecule type" value="Genomic_DNA"/>
</dbReference>
<evidence type="ECO:0000256" key="7">
    <source>
        <dbReference type="SAM" id="Phobius"/>
    </source>
</evidence>
<feature type="domain" description="ABC3 transporter permease C-terminal" evidence="8">
    <location>
        <begin position="626"/>
        <end position="731"/>
    </location>
</feature>
<feature type="transmembrane region" description="Helical" evidence="7">
    <location>
        <begin position="625"/>
        <end position="647"/>
    </location>
</feature>
<name>A0A919PWT4_9ACTN</name>
<keyword evidence="4 7" id="KW-1133">Transmembrane helix</keyword>
<evidence type="ECO:0000259" key="8">
    <source>
        <dbReference type="Pfam" id="PF02687"/>
    </source>
</evidence>
<proteinExistence type="inferred from homology"/>
<keyword evidence="2" id="KW-1003">Cell membrane</keyword>
<evidence type="ECO:0000256" key="6">
    <source>
        <dbReference type="ARBA" id="ARBA00038076"/>
    </source>
</evidence>
<feature type="transmembrane region" description="Helical" evidence="7">
    <location>
        <begin position="769"/>
        <end position="795"/>
    </location>
</feature>
<feature type="transmembrane region" description="Helical" evidence="7">
    <location>
        <begin position="856"/>
        <end position="886"/>
    </location>
</feature>
<gene>
    <name evidence="9" type="ORF">Dsi01nite_081040</name>
</gene>
<keyword evidence="3 7" id="KW-0812">Transmembrane</keyword>
<comment type="subcellular location">
    <subcellularLocation>
        <location evidence="1">Cell membrane</location>
        <topology evidence="1">Multi-pass membrane protein</topology>
    </subcellularLocation>
</comment>